<sequence length="569" mass="65676">MLRRRVFLLSRINPNFILSSPLLSRANVHLRCPPPPNPNLYTDSTKSHLSISVPFRFSLSPFTTAPTSDEFNEEPDVELEFSGIEEDVNLNRDVEKVMRMMNGFSLDAVQVRQNLELCDVTVSPELVTSVLSRIRNDWSAAYCFFLWAGRKPEYRHSVREYHTMISILGKFRKFDTAWGLINEMRRFSPSIVTPQTLTILIRRYAAAHEVAKTIGAFYAHKKFGLTPGITEFHSLLSALCRYKNVEDAEHLLLCNEKTYPFETKSFNIILNGWCNAMVFVGEAKRFWRNMEIKGIPMDVMSYGSMISCFSKAGNLSDVLKLFDRMRDSDIEPDIKIHNSVIYALAKSKCVKEATDLLRSMEKNEKGKSSPNAVTYNSLIRPLCKAGRTEEARAFFDEMISKGLSPCIRTFHAFFRNIRTTDEVFDLLDSMKSSNCKPEIETYIMLIRKLCRWRQYDKVFELWQDIHLNGPFPDRSAYIVLIHGLFLNGKLDEAHKYYEEMKSRGFSPEPRTEAMVQTWLSGKEMGGGTKQDSIEVGIKKKKTSKRDYKRPETRDVTRESGFSFWHTARE</sequence>
<evidence type="ECO:0000256" key="1">
    <source>
        <dbReference type="ARBA" id="ARBA00007626"/>
    </source>
</evidence>
<evidence type="ECO:0000256" key="4">
    <source>
        <dbReference type="SAM" id="MobiDB-lite"/>
    </source>
</evidence>
<feature type="region of interest" description="Disordered" evidence="4">
    <location>
        <begin position="523"/>
        <end position="569"/>
    </location>
</feature>
<dbReference type="NCBIfam" id="TIGR00756">
    <property type="entry name" value="PPR"/>
    <property type="match status" value="6"/>
</dbReference>
<feature type="repeat" description="PPR" evidence="3">
    <location>
        <begin position="438"/>
        <end position="472"/>
    </location>
</feature>
<protein>
    <submittedName>
        <fullName evidence="5">Putative Pentatricopeptide repeat-containing protein</fullName>
    </submittedName>
</protein>
<dbReference type="PROSITE" id="PS51375">
    <property type="entry name" value="PPR"/>
    <property type="match status" value="4"/>
</dbReference>
<proteinExistence type="inferred from homology"/>
<feature type="repeat" description="PPR" evidence="3">
    <location>
        <begin position="371"/>
        <end position="405"/>
    </location>
</feature>
<evidence type="ECO:0000256" key="3">
    <source>
        <dbReference type="PROSITE-ProRule" id="PRU00708"/>
    </source>
</evidence>
<dbReference type="InterPro" id="IPR002885">
    <property type="entry name" value="PPR_rpt"/>
</dbReference>
<dbReference type="PANTHER" id="PTHR46128">
    <property type="entry name" value="MITOCHONDRIAL GROUP I INTRON SPLICING FACTOR CCM1"/>
    <property type="match status" value="1"/>
</dbReference>
<dbReference type="Gene3D" id="1.25.40.10">
    <property type="entry name" value="Tetratricopeptide repeat domain"/>
    <property type="match status" value="3"/>
</dbReference>
<dbReference type="InterPro" id="IPR011990">
    <property type="entry name" value="TPR-like_helical_dom_sf"/>
</dbReference>
<accession>A0A0K9PPW6</accession>
<dbReference type="Proteomes" id="UP000036987">
    <property type="component" value="Unassembled WGS sequence"/>
</dbReference>
<feature type="repeat" description="PPR" evidence="3">
    <location>
        <begin position="298"/>
        <end position="332"/>
    </location>
</feature>
<comment type="similarity">
    <text evidence="1">Belongs to the PPR family. P subfamily.</text>
</comment>
<gene>
    <name evidence="5" type="ORF">ZOSMA_18G01060</name>
</gene>
<dbReference type="Pfam" id="PF01535">
    <property type="entry name" value="PPR"/>
    <property type="match status" value="3"/>
</dbReference>
<keyword evidence="2" id="KW-0677">Repeat</keyword>
<reference evidence="6" key="1">
    <citation type="journal article" date="2016" name="Nature">
        <title>The genome of the seagrass Zostera marina reveals angiosperm adaptation to the sea.</title>
        <authorList>
            <person name="Olsen J.L."/>
            <person name="Rouze P."/>
            <person name="Verhelst B."/>
            <person name="Lin Y.-C."/>
            <person name="Bayer T."/>
            <person name="Collen J."/>
            <person name="Dattolo E."/>
            <person name="De Paoli E."/>
            <person name="Dittami S."/>
            <person name="Maumus F."/>
            <person name="Michel G."/>
            <person name="Kersting A."/>
            <person name="Lauritano C."/>
            <person name="Lohaus R."/>
            <person name="Toepel M."/>
            <person name="Tonon T."/>
            <person name="Vanneste K."/>
            <person name="Amirebrahimi M."/>
            <person name="Brakel J."/>
            <person name="Bostroem C."/>
            <person name="Chovatia M."/>
            <person name="Grimwood J."/>
            <person name="Jenkins J.W."/>
            <person name="Jueterbock A."/>
            <person name="Mraz A."/>
            <person name="Stam W.T."/>
            <person name="Tice H."/>
            <person name="Bornberg-Bauer E."/>
            <person name="Green P.J."/>
            <person name="Pearson G.A."/>
            <person name="Procaccini G."/>
            <person name="Duarte C.M."/>
            <person name="Schmutz J."/>
            <person name="Reusch T.B.H."/>
            <person name="Van de Peer Y."/>
        </authorList>
    </citation>
    <scope>NUCLEOTIDE SEQUENCE [LARGE SCALE GENOMIC DNA]</scope>
    <source>
        <strain evidence="6">cv. Finnish</strain>
    </source>
</reference>
<feature type="compositionally biased region" description="Basic and acidic residues" evidence="4">
    <location>
        <begin position="544"/>
        <end position="557"/>
    </location>
</feature>
<dbReference type="EMBL" id="LFYR01000692">
    <property type="protein sequence ID" value="KMZ71009.1"/>
    <property type="molecule type" value="Genomic_DNA"/>
</dbReference>
<dbReference type="OrthoDB" id="185373at2759"/>
<dbReference type="InterPro" id="IPR050872">
    <property type="entry name" value="PPR_P_subfamily"/>
</dbReference>
<dbReference type="PANTHER" id="PTHR46128:SF25">
    <property type="entry name" value="PENTACOTRIPEPTIDE-REPEAT REGION OF PRORP DOMAIN-CONTAINING PROTEIN"/>
    <property type="match status" value="1"/>
</dbReference>
<evidence type="ECO:0000256" key="2">
    <source>
        <dbReference type="ARBA" id="ARBA00022737"/>
    </source>
</evidence>
<evidence type="ECO:0000313" key="6">
    <source>
        <dbReference type="Proteomes" id="UP000036987"/>
    </source>
</evidence>
<dbReference type="AlphaFoldDB" id="A0A0K9PPW6"/>
<comment type="caution">
    <text evidence="5">The sequence shown here is derived from an EMBL/GenBank/DDBJ whole genome shotgun (WGS) entry which is preliminary data.</text>
</comment>
<feature type="repeat" description="PPR" evidence="3">
    <location>
        <begin position="473"/>
        <end position="507"/>
    </location>
</feature>
<evidence type="ECO:0000313" key="5">
    <source>
        <dbReference type="EMBL" id="KMZ71009.1"/>
    </source>
</evidence>
<dbReference type="Pfam" id="PF12854">
    <property type="entry name" value="PPR_1"/>
    <property type="match status" value="1"/>
</dbReference>
<keyword evidence="6" id="KW-1185">Reference proteome</keyword>
<organism evidence="5 6">
    <name type="scientific">Zostera marina</name>
    <name type="common">Eelgrass</name>
    <dbReference type="NCBI Taxonomy" id="29655"/>
    <lineage>
        <taxon>Eukaryota</taxon>
        <taxon>Viridiplantae</taxon>
        <taxon>Streptophyta</taxon>
        <taxon>Embryophyta</taxon>
        <taxon>Tracheophyta</taxon>
        <taxon>Spermatophyta</taxon>
        <taxon>Magnoliopsida</taxon>
        <taxon>Liliopsida</taxon>
        <taxon>Zosteraceae</taxon>
        <taxon>Zostera</taxon>
    </lineage>
</organism>
<dbReference type="OMA" id="NSCAAAH"/>
<dbReference type="Pfam" id="PF13812">
    <property type="entry name" value="PPR_3"/>
    <property type="match status" value="1"/>
</dbReference>
<name>A0A0K9PPW6_ZOSMR</name>